<dbReference type="InterPro" id="IPR018197">
    <property type="entry name" value="Glycerate_kinase_RE-like"/>
</dbReference>
<evidence type="ECO:0000256" key="2">
    <source>
        <dbReference type="ARBA" id="ARBA00022679"/>
    </source>
</evidence>
<dbReference type="PIRSF" id="PIRSF006078">
    <property type="entry name" value="GlxK"/>
    <property type="match status" value="1"/>
</dbReference>
<reference evidence="5 6" key="1">
    <citation type="submission" date="2019-11" db="EMBL/GenBank/DDBJ databases">
        <title>Genome sequences of 17 halophilic strains isolated from different environments.</title>
        <authorList>
            <person name="Furrow R.E."/>
        </authorList>
    </citation>
    <scope>NUCLEOTIDE SEQUENCE [LARGE SCALE GENOMIC DNA]</scope>
    <source>
        <strain evidence="5 6">22511_23_Filter</strain>
    </source>
</reference>
<dbReference type="InterPro" id="IPR036129">
    <property type="entry name" value="Glycerate_kinase_sf"/>
</dbReference>
<evidence type="ECO:0000313" key="6">
    <source>
        <dbReference type="Proteomes" id="UP000460949"/>
    </source>
</evidence>
<comment type="caution">
    <text evidence="5">The sequence shown here is derived from an EMBL/GenBank/DDBJ whole genome shotgun (WGS) entry which is preliminary data.</text>
</comment>
<keyword evidence="3 4" id="KW-0418">Kinase</keyword>
<dbReference type="GO" id="GO:0008887">
    <property type="term" value="F:glycerate kinase activity"/>
    <property type="evidence" value="ECO:0007669"/>
    <property type="project" value="UniProtKB-UniRule"/>
</dbReference>
<dbReference type="Pfam" id="PF02595">
    <property type="entry name" value="Gly_kinase"/>
    <property type="match status" value="1"/>
</dbReference>
<organism evidence="5 6">
    <name type="scientific">Halobacillus litoralis</name>
    <dbReference type="NCBI Taxonomy" id="45668"/>
    <lineage>
        <taxon>Bacteria</taxon>
        <taxon>Bacillati</taxon>
        <taxon>Bacillota</taxon>
        <taxon>Bacilli</taxon>
        <taxon>Bacillales</taxon>
        <taxon>Bacillaceae</taxon>
        <taxon>Halobacillus</taxon>
    </lineage>
</organism>
<dbReference type="InterPro" id="IPR004381">
    <property type="entry name" value="Glycerate_kinase"/>
</dbReference>
<dbReference type="RefSeq" id="WP_160836003.1">
    <property type="nucleotide sequence ID" value="NZ_WMET01000001.1"/>
</dbReference>
<proteinExistence type="inferred from homology"/>
<evidence type="ECO:0000256" key="1">
    <source>
        <dbReference type="ARBA" id="ARBA00006284"/>
    </source>
</evidence>
<keyword evidence="2 4" id="KW-0808">Transferase</keyword>
<dbReference type="Gene3D" id="3.40.50.10350">
    <property type="entry name" value="Glycerate kinase, domain 1"/>
    <property type="match status" value="1"/>
</dbReference>
<name>A0A845DQ90_9BACI</name>
<dbReference type="OrthoDB" id="9774290at2"/>
<evidence type="ECO:0000313" key="5">
    <source>
        <dbReference type="EMBL" id="MYL19633.1"/>
    </source>
</evidence>
<dbReference type="InterPro" id="IPR018193">
    <property type="entry name" value="Glyc_kinase_flavodox-like_fold"/>
</dbReference>
<comment type="similarity">
    <text evidence="1 4">Belongs to the glycerate kinase type-1 family.</text>
</comment>
<evidence type="ECO:0000256" key="3">
    <source>
        <dbReference type="ARBA" id="ARBA00022777"/>
    </source>
</evidence>
<dbReference type="AlphaFoldDB" id="A0A845DQ90"/>
<dbReference type="PANTHER" id="PTHR21599:SF0">
    <property type="entry name" value="GLYCERATE KINASE"/>
    <property type="match status" value="1"/>
</dbReference>
<accession>A0A845DQ90</accession>
<dbReference type="NCBIfam" id="TIGR00045">
    <property type="entry name" value="glycerate kinase"/>
    <property type="match status" value="1"/>
</dbReference>
<dbReference type="Proteomes" id="UP000460949">
    <property type="component" value="Unassembled WGS sequence"/>
</dbReference>
<dbReference type="SUPFAM" id="SSF110738">
    <property type="entry name" value="Glycerate kinase I"/>
    <property type="match status" value="1"/>
</dbReference>
<sequence length="388" mass="41079">MKCIVAPDSYKGSLSAVEVARSMEEGIKQVFPSCEVRSFPLADGGEGTVESLVRSTEGAFRTDEVTGPLGEKVKAVWGILGDRRTAVIEMAEASGITLLAEKDLNPYATTTFGTGELIGKALDYGVDKVILGIGGSATNDGGAGMAAALGAELLDKEGRPLPHGGKTLLDLHEIRTDHMDKRIFSTQFITACDVDNPLCGPRGASAVFGPQKGATPEMVEVLDQALSHYGKQIHKYLKKDIMFEEGAGAAGGLGAGLMAFLNAELKQGIDIVLDSIDFNAVLKGADFVLTGEGKTDRQTLFGKAPMGVGMRAKQFNVPVFCISGSLSDGYTLLEEKGIHAFFSISHEPSTLEYLSSYAGPLVEETVENIMKVYASVYKNTPVSPLTNG</sequence>
<evidence type="ECO:0000256" key="4">
    <source>
        <dbReference type="PIRNR" id="PIRNR006078"/>
    </source>
</evidence>
<protein>
    <submittedName>
        <fullName evidence="5">Glycerate kinase</fullName>
        <ecNumber evidence="5">2.7.1.-</ecNumber>
    </submittedName>
</protein>
<gene>
    <name evidence="5" type="ORF">GLW04_07000</name>
</gene>
<dbReference type="EMBL" id="WMET01000001">
    <property type="protein sequence ID" value="MYL19633.1"/>
    <property type="molecule type" value="Genomic_DNA"/>
</dbReference>
<dbReference type="PANTHER" id="PTHR21599">
    <property type="entry name" value="GLYCERATE KINASE"/>
    <property type="match status" value="1"/>
</dbReference>
<dbReference type="EC" id="2.7.1.-" evidence="5"/>
<dbReference type="GO" id="GO:0031388">
    <property type="term" value="P:organic acid phosphorylation"/>
    <property type="evidence" value="ECO:0007669"/>
    <property type="project" value="UniProtKB-UniRule"/>
</dbReference>
<dbReference type="Gene3D" id="3.90.1510.10">
    <property type="entry name" value="Glycerate kinase, domain 2"/>
    <property type="match status" value="1"/>
</dbReference>